<feature type="compositionally biased region" description="Low complexity" evidence="1">
    <location>
        <begin position="115"/>
        <end position="127"/>
    </location>
</feature>
<evidence type="ECO:0000256" key="1">
    <source>
        <dbReference type="SAM" id="MobiDB-lite"/>
    </source>
</evidence>
<keyword evidence="3" id="KW-1185">Reference proteome</keyword>
<dbReference type="Proteomes" id="UP001231189">
    <property type="component" value="Unassembled WGS sequence"/>
</dbReference>
<comment type="caution">
    <text evidence="2">The sequence shown here is derived from an EMBL/GenBank/DDBJ whole genome shotgun (WGS) entry which is preliminary data.</text>
</comment>
<organism evidence="2 3">
    <name type="scientific">Lolium multiflorum</name>
    <name type="common">Italian ryegrass</name>
    <name type="synonym">Lolium perenne subsp. multiflorum</name>
    <dbReference type="NCBI Taxonomy" id="4521"/>
    <lineage>
        <taxon>Eukaryota</taxon>
        <taxon>Viridiplantae</taxon>
        <taxon>Streptophyta</taxon>
        <taxon>Embryophyta</taxon>
        <taxon>Tracheophyta</taxon>
        <taxon>Spermatophyta</taxon>
        <taxon>Magnoliopsida</taxon>
        <taxon>Liliopsida</taxon>
        <taxon>Poales</taxon>
        <taxon>Poaceae</taxon>
        <taxon>BOP clade</taxon>
        <taxon>Pooideae</taxon>
        <taxon>Poodae</taxon>
        <taxon>Poeae</taxon>
        <taxon>Poeae Chloroplast Group 2 (Poeae type)</taxon>
        <taxon>Loliodinae</taxon>
        <taxon>Loliinae</taxon>
        <taxon>Lolium</taxon>
    </lineage>
</organism>
<gene>
    <name evidence="2" type="ORF">QYE76_002904</name>
</gene>
<dbReference type="PANTHER" id="PTHR11439">
    <property type="entry name" value="GAG-POL-RELATED RETROTRANSPOSON"/>
    <property type="match status" value="1"/>
</dbReference>
<dbReference type="AlphaFoldDB" id="A0AAD8RP58"/>
<dbReference type="PANTHER" id="PTHR11439:SF524">
    <property type="entry name" value="RNA-DIRECTED DNA POLYMERASE, PROTEIN KINASE RLK-PELLE-DLSV FAMILY"/>
    <property type="match status" value="1"/>
</dbReference>
<evidence type="ECO:0000313" key="2">
    <source>
        <dbReference type="EMBL" id="KAK1628589.1"/>
    </source>
</evidence>
<evidence type="ECO:0000313" key="3">
    <source>
        <dbReference type="Proteomes" id="UP001231189"/>
    </source>
</evidence>
<protein>
    <submittedName>
        <fullName evidence="2">Uncharacterized protein</fullName>
    </submittedName>
</protein>
<sequence>MPDRQLINILLQGLSDRFKTQAAMIPFMRPRPSFAEIRSLLQNADDDLTRREARPHVFAASTRPPLLPTPAPAGPTSQPTAAAGPPVPFPASAGQPPPGWRPSPNYKGKNPMYWPPRSATPPAASTPAPAPAAPPAWRPPPAAPTPAPAPAAPPTWRPPHDPWTGMVQAWSMPWAAPSPIGAPPAYTGAWAPGLRPHTGSPGLLGQRAPPNAYHAAPAYYDGGMPYMPYQHPQMFQPSPVLMPPAPTAPLHQPTSAPSPSWDQSAFLQAMNNFAAQGNSVAETVWLRQLLAELHRPIQQATIVYCDNISAVYMSSNPVQHRRTKHIEIDIHFVREKVALGQVRVLHVPTTAQFADIFTKGLPTQPFHDIRFSLNVIEPHVDTAGGC</sequence>
<accession>A0AAD8RP58</accession>
<dbReference type="PRINTS" id="PR01217">
    <property type="entry name" value="PRICHEXTENSN"/>
</dbReference>
<dbReference type="CDD" id="cd09272">
    <property type="entry name" value="RNase_HI_RT_Ty1"/>
    <property type="match status" value="1"/>
</dbReference>
<feature type="compositionally biased region" description="Pro residues" evidence="1">
    <location>
        <begin position="85"/>
        <end position="101"/>
    </location>
</feature>
<feature type="compositionally biased region" description="Pro residues" evidence="1">
    <location>
        <begin position="128"/>
        <end position="157"/>
    </location>
</feature>
<reference evidence="2" key="1">
    <citation type="submission" date="2023-07" db="EMBL/GenBank/DDBJ databases">
        <title>A chromosome-level genome assembly of Lolium multiflorum.</title>
        <authorList>
            <person name="Chen Y."/>
            <person name="Copetti D."/>
            <person name="Kolliker R."/>
            <person name="Studer B."/>
        </authorList>
    </citation>
    <scope>NUCLEOTIDE SEQUENCE</scope>
    <source>
        <strain evidence="2">02402/16</strain>
        <tissue evidence="2">Leaf</tissue>
    </source>
</reference>
<dbReference type="EMBL" id="JAUUTY010000005">
    <property type="protein sequence ID" value="KAK1628589.1"/>
    <property type="molecule type" value="Genomic_DNA"/>
</dbReference>
<feature type="region of interest" description="Disordered" evidence="1">
    <location>
        <begin position="56"/>
        <end position="161"/>
    </location>
</feature>
<proteinExistence type="predicted"/>
<name>A0AAD8RP58_LOLMU</name>